<dbReference type="PANTHER" id="PTHR31728">
    <property type="entry name" value="ABRAXAS FAMILY MEMBER"/>
    <property type="match status" value="1"/>
</dbReference>
<evidence type="ECO:0000313" key="1">
    <source>
        <dbReference type="EMBL" id="KAL2337680.1"/>
    </source>
</evidence>
<gene>
    <name evidence="1" type="ORF">Fmac_012126</name>
</gene>
<reference evidence="1 2" key="1">
    <citation type="submission" date="2024-08" db="EMBL/GenBank/DDBJ databases">
        <title>Insights into the chromosomal genome structure of Flemingia macrophylla.</title>
        <authorList>
            <person name="Ding Y."/>
            <person name="Zhao Y."/>
            <person name="Bi W."/>
            <person name="Wu M."/>
            <person name="Zhao G."/>
            <person name="Gong Y."/>
            <person name="Li W."/>
            <person name="Zhang P."/>
        </authorList>
    </citation>
    <scope>NUCLEOTIDE SEQUENCE [LARGE SCALE GENOMIC DNA]</scope>
    <source>
        <strain evidence="1">DYQJB</strain>
        <tissue evidence="1">Leaf</tissue>
    </source>
</reference>
<proteinExistence type="predicted"/>
<dbReference type="InterPro" id="IPR023238">
    <property type="entry name" value="FAM175"/>
</dbReference>
<dbReference type="EMBL" id="JBGMDY010000004">
    <property type="protein sequence ID" value="KAL2337680.1"/>
    <property type="molecule type" value="Genomic_DNA"/>
</dbReference>
<name>A0ABD1MPD7_9FABA</name>
<accession>A0ABD1MPD7</accession>
<keyword evidence="2" id="KW-1185">Reference proteome</keyword>
<dbReference type="PRINTS" id="PR02054">
    <property type="entry name" value="FAM175PLANT"/>
</dbReference>
<evidence type="ECO:0000313" key="2">
    <source>
        <dbReference type="Proteomes" id="UP001603857"/>
    </source>
</evidence>
<comment type="caution">
    <text evidence="1">The sequence shown here is derived from an EMBL/GenBank/DDBJ whole genome shotgun (WGS) entry which is preliminary data.</text>
</comment>
<organism evidence="1 2">
    <name type="scientific">Flemingia macrophylla</name>
    <dbReference type="NCBI Taxonomy" id="520843"/>
    <lineage>
        <taxon>Eukaryota</taxon>
        <taxon>Viridiplantae</taxon>
        <taxon>Streptophyta</taxon>
        <taxon>Embryophyta</taxon>
        <taxon>Tracheophyta</taxon>
        <taxon>Spermatophyta</taxon>
        <taxon>Magnoliopsida</taxon>
        <taxon>eudicotyledons</taxon>
        <taxon>Gunneridae</taxon>
        <taxon>Pentapetalae</taxon>
        <taxon>rosids</taxon>
        <taxon>fabids</taxon>
        <taxon>Fabales</taxon>
        <taxon>Fabaceae</taxon>
        <taxon>Papilionoideae</taxon>
        <taxon>50 kb inversion clade</taxon>
        <taxon>NPAAA clade</taxon>
        <taxon>indigoferoid/millettioid clade</taxon>
        <taxon>Phaseoleae</taxon>
        <taxon>Flemingia</taxon>
    </lineage>
</organism>
<dbReference type="AlphaFoldDB" id="A0ABD1MPD7"/>
<protein>
    <submittedName>
        <fullName evidence="1">Uncharacterized protein</fullName>
    </submittedName>
</protein>
<dbReference type="InterPro" id="IPR023241">
    <property type="entry name" value="FAM175_plant"/>
</dbReference>
<dbReference type="PANTHER" id="PTHR31728:SF5">
    <property type="entry name" value="OS07G0540200 PROTEIN"/>
    <property type="match status" value="1"/>
</dbReference>
<dbReference type="Proteomes" id="UP001603857">
    <property type="component" value="Unassembled WGS sequence"/>
</dbReference>
<sequence>MEDRDFRPHISIPHGALRLRPLRRGRPPLRPRHPPPPDPLRRLLLLLRPRPPGHGDGLPLLPLLLRLLRHRPPLLPPPPLLPTPGVVLRAPPLPLRPSMREFSVTSSLSSFSSEIQNPNSPNQPSLFPPCIFLLLASPPSDHAPSHVHTHEYRAFHFRPAAQRFHPTSLDVINIGPAFRAHYGAFAPNSPLPPLDCAALRSSPMTDAAAHDLRLSRMKRASKDQRELDHCARGFDVGRLGSMMGSEARSYTEGLEELYQEMLFKLVDLTALVERSSAKVLEQVTLLLE</sequence>